<proteinExistence type="predicted"/>
<comment type="caution">
    <text evidence="1">The sequence shown here is derived from an EMBL/GenBank/DDBJ whole genome shotgun (WGS) entry which is preliminary data.</text>
</comment>
<sequence length="161" mass="17389">MPLDATKPSSNDQESRKNVDREARDMVSSIMSRISGLHKPFGGSRSGTSHDEEDDNHGVSVITLTGTNIGATMRGEMEGKHEGVSAGEPDELSTYVNSNFQAVNNSIMMRGSYTANDPGVHLDISDFVEQRGHGKPDKHGKKGKKKEKDGAGSDNNTERSD</sequence>
<organism evidence="1 2">
    <name type="scientific">Melastoma candidum</name>
    <dbReference type="NCBI Taxonomy" id="119954"/>
    <lineage>
        <taxon>Eukaryota</taxon>
        <taxon>Viridiplantae</taxon>
        <taxon>Streptophyta</taxon>
        <taxon>Embryophyta</taxon>
        <taxon>Tracheophyta</taxon>
        <taxon>Spermatophyta</taxon>
        <taxon>Magnoliopsida</taxon>
        <taxon>eudicotyledons</taxon>
        <taxon>Gunneridae</taxon>
        <taxon>Pentapetalae</taxon>
        <taxon>rosids</taxon>
        <taxon>malvids</taxon>
        <taxon>Myrtales</taxon>
        <taxon>Melastomataceae</taxon>
        <taxon>Melastomatoideae</taxon>
        <taxon>Melastomateae</taxon>
        <taxon>Melastoma</taxon>
    </lineage>
</organism>
<dbReference type="Proteomes" id="UP001057402">
    <property type="component" value="Chromosome 5"/>
</dbReference>
<reference evidence="2" key="1">
    <citation type="journal article" date="2023" name="Front. Plant Sci.">
        <title>Chromosomal-level genome assembly of Melastoma candidum provides insights into trichome evolution.</title>
        <authorList>
            <person name="Zhong Y."/>
            <person name="Wu W."/>
            <person name="Sun C."/>
            <person name="Zou P."/>
            <person name="Liu Y."/>
            <person name="Dai S."/>
            <person name="Zhou R."/>
        </authorList>
    </citation>
    <scope>NUCLEOTIDE SEQUENCE [LARGE SCALE GENOMIC DNA]</scope>
</reference>
<evidence type="ECO:0000313" key="2">
    <source>
        <dbReference type="Proteomes" id="UP001057402"/>
    </source>
</evidence>
<protein>
    <submittedName>
        <fullName evidence="1">Uncharacterized protein</fullName>
    </submittedName>
</protein>
<accession>A0ACB9QX31</accession>
<gene>
    <name evidence="1" type="ORF">MLD38_019130</name>
</gene>
<keyword evidence="2" id="KW-1185">Reference proteome</keyword>
<evidence type="ECO:0000313" key="1">
    <source>
        <dbReference type="EMBL" id="KAI4370823.1"/>
    </source>
</evidence>
<name>A0ACB9QX31_9MYRT</name>
<dbReference type="EMBL" id="CM042884">
    <property type="protein sequence ID" value="KAI4370823.1"/>
    <property type="molecule type" value="Genomic_DNA"/>
</dbReference>